<sequence length="988" mass="111758">MNVHQRQRSGSGSDSTDQFLNLIADPFQAQVQQNSIYAAIIYAFAISGALLLLFCILRPRNSRVYAPRAKHADEKHAPRPLDRKPLGWIAAIRDVKEQELVEKIGLDAVVFLRFLRMLRNIFLVLSVFGCGILIPINVVGGSAFYEQWDNVATLMKFTPQYIFGPKFWAFVICSYLFQGTVCGFLWWNYRAVYQLKRTYFESADYQQSLHARTLLLTHIPESSRTDDGIAELVDTARPTQTLPRTAIGRNVKDIPKLIEAHDEAVRELEALLAKYLDNTDKLPEKRPMCAPEKDDRSTYGKRKVDAIDYLTDRIARLEVQVREVRETVDKRNPTPYGFASYPRIEDAHAVAYAAKKKGPKGCDVYLAPKPHDLLWQNLPMTRGSRRARMFWDGIWMILFTAAYIVPNIATSVFLSDFAHLGLVWPAFQTNLAAHPTGWGIAQGILAPTVQSLIYMGIPVMFRRLYTHSGDISKTSRERHVTARLYIFFVFNNLIVFSVFGSAWRFVATVIAAKDQGAWEAIRSAHVFSKVMTGLCNMSTFWLTWQMQKNLSAATDLAQAWPLVWSYIQRKIFTPTPRQLIELSAPQPFMYAEYYNSYLQVAVVGLTFGTLQPIILPVTAFYLAIECWFKKYMVQYVLITKTESGGRFWRLLVNRMLVSVALGNAVIALVVGAQGVGSINSVRNGNMLYVMIPLPLLLLAFKWYCKRAFDEKLIYYSTQPFSDAEDAASPDGKKTKLNDRVAVRFGHPALYKKLITPMVHAKSQHLLQELYGHRASIGDRNIFEAPHRRSTDRAMPTTPYGYSDVFMAEMDPSEPGKPVPVARDLPAVELVAEADLDFENFKKRAEFRDRFGGDGELYGRPEDLVSRPGTPSTFATLNGSGFFPQKGLGESLTRASSLTKRGSDDEPSRGHEEGVAYEPGYQRTPLRDRFGEVDVDIPATPFDADEVLQAGGAVRQDSHGRLLQEEGDGEVDYFPGFYNDDTSYDRFRR</sequence>
<evidence type="ECO:0000313" key="13">
    <source>
        <dbReference type="Proteomes" id="UP000756921"/>
    </source>
</evidence>
<evidence type="ECO:0000256" key="6">
    <source>
        <dbReference type="ARBA" id="ARBA00023136"/>
    </source>
</evidence>
<evidence type="ECO:0000256" key="8">
    <source>
        <dbReference type="SAM" id="Phobius"/>
    </source>
</evidence>
<reference evidence="12" key="1">
    <citation type="journal article" date="2020" name="Mol. Plant Microbe Interact.">
        <title>Genome Sequence of the Biocontrol Agent Coniothyrium minitans strain Conio (IMI 134523).</title>
        <authorList>
            <person name="Patel D."/>
            <person name="Shittu T.A."/>
            <person name="Baroncelli R."/>
            <person name="Muthumeenakshi S."/>
            <person name="Osborne T.H."/>
            <person name="Janganan T.K."/>
            <person name="Sreenivasaprasad S."/>
        </authorList>
    </citation>
    <scope>NUCLEOTIDE SEQUENCE</scope>
    <source>
        <strain evidence="12">Conio</strain>
    </source>
</reference>
<accession>A0A9P6KPX5</accession>
<dbReference type="InterPro" id="IPR003864">
    <property type="entry name" value="CSC1/OSCA1-like_7TM"/>
</dbReference>
<dbReference type="AlphaFoldDB" id="A0A9P6KPX5"/>
<comment type="caution">
    <text evidence="12">The sequence shown here is derived from an EMBL/GenBank/DDBJ whole genome shotgun (WGS) entry which is preliminary data.</text>
</comment>
<dbReference type="PANTHER" id="PTHR13018:SF149">
    <property type="entry name" value="DOMAIN PROTEIN, PUTATIVE (AFU_ORTHOLOGUE AFUA_3G11660)-RELATED"/>
    <property type="match status" value="1"/>
</dbReference>
<comment type="similarity">
    <text evidence="2">Belongs to the CSC1 (TC 1.A.17) family.</text>
</comment>
<feature type="transmembrane region" description="Helical" evidence="8">
    <location>
        <begin position="167"/>
        <end position="187"/>
    </location>
</feature>
<gene>
    <name evidence="12" type="ORF">PMIN01_06578</name>
</gene>
<protein>
    <recommendedName>
        <fullName evidence="14">DUF221-domain-containing protein</fullName>
    </recommendedName>
</protein>
<dbReference type="EMBL" id="WJXW01000006">
    <property type="protein sequence ID" value="KAF9735173.1"/>
    <property type="molecule type" value="Genomic_DNA"/>
</dbReference>
<evidence type="ECO:0000256" key="5">
    <source>
        <dbReference type="ARBA" id="ARBA00022989"/>
    </source>
</evidence>
<feature type="domain" description="CSC1/OSCA1-like cytosolic" evidence="11">
    <location>
        <begin position="211"/>
        <end position="377"/>
    </location>
</feature>
<feature type="transmembrane region" description="Helical" evidence="8">
    <location>
        <begin position="686"/>
        <end position="704"/>
    </location>
</feature>
<dbReference type="OrthoDB" id="2150324at2759"/>
<evidence type="ECO:0000256" key="4">
    <source>
        <dbReference type="ARBA" id="ARBA00022692"/>
    </source>
</evidence>
<feature type="region of interest" description="Disordered" evidence="7">
    <location>
        <begin position="957"/>
        <end position="988"/>
    </location>
</feature>
<comment type="subcellular location">
    <subcellularLocation>
        <location evidence="1">Membrane</location>
        <topology evidence="1">Multi-pass membrane protein</topology>
    </subcellularLocation>
</comment>
<keyword evidence="6 8" id="KW-0472">Membrane</keyword>
<proteinExistence type="inferred from homology"/>
<evidence type="ECO:0000256" key="7">
    <source>
        <dbReference type="SAM" id="MobiDB-lite"/>
    </source>
</evidence>
<feature type="transmembrane region" description="Helical" evidence="8">
    <location>
        <begin position="438"/>
        <end position="461"/>
    </location>
</feature>
<keyword evidence="5 8" id="KW-1133">Transmembrane helix</keyword>
<feature type="transmembrane region" description="Helical" evidence="8">
    <location>
        <begin position="394"/>
        <end position="418"/>
    </location>
</feature>
<evidence type="ECO:0008006" key="14">
    <source>
        <dbReference type="Google" id="ProtNLM"/>
    </source>
</evidence>
<feature type="compositionally biased region" description="Basic and acidic residues" evidence="7">
    <location>
        <begin position="900"/>
        <end position="913"/>
    </location>
</feature>
<name>A0A9P6KPX5_9PLEO</name>
<feature type="region of interest" description="Disordered" evidence="7">
    <location>
        <begin position="884"/>
        <end position="917"/>
    </location>
</feature>
<evidence type="ECO:0000259" key="11">
    <source>
        <dbReference type="Pfam" id="PF14703"/>
    </source>
</evidence>
<dbReference type="InterPro" id="IPR045122">
    <property type="entry name" value="Csc1-like"/>
</dbReference>
<dbReference type="Pfam" id="PF13967">
    <property type="entry name" value="RSN1_TM"/>
    <property type="match status" value="1"/>
</dbReference>
<evidence type="ECO:0000256" key="1">
    <source>
        <dbReference type="ARBA" id="ARBA00004141"/>
    </source>
</evidence>
<feature type="transmembrane region" description="Helical" evidence="8">
    <location>
        <begin position="597"/>
        <end position="624"/>
    </location>
</feature>
<evidence type="ECO:0000259" key="10">
    <source>
        <dbReference type="Pfam" id="PF13967"/>
    </source>
</evidence>
<keyword evidence="3" id="KW-0813">Transport</keyword>
<dbReference type="GO" id="GO:0005227">
    <property type="term" value="F:calcium-activated cation channel activity"/>
    <property type="evidence" value="ECO:0007669"/>
    <property type="project" value="InterPro"/>
</dbReference>
<dbReference type="GO" id="GO:0005886">
    <property type="term" value="C:plasma membrane"/>
    <property type="evidence" value="ECO:0007669"/>
    <property type="project" value="TreeGrafter"/>
</dbReference>
<keyword evidence="4 8" id="KW-0812">Transmembrane</keyword>
<evidence type="ECO:0000256" key="2">
    <source>
        <dbReference type="ARBA" id="ARBA00007779"/>
    </source>
</evidence>
<dbReference type="Pfam" id="PF14703">
    <property type="entry name" value="PHM7_cyt"/>
    <property type="match status" value="1"/>
</dbReference>
<keyword evidence="13" id="KW-1185">Reference proteome</keyword>
<dbReference type="InterPro" id="IPR032880">
    <property type="entry name" value="CSC1/OSCA1-like_N"/>
</dbReference>
<feature type="domain" description="CSC1/OSCA1-like N-terminal transmembrane" evidence="10">
    <location>
        <begin position="36"/>
        <end position="187"/>
    </location>
</feature>
<evidence type="ECO:0000256" key="3">
    <source>
        <dbReference type="ARBA" id="ARBA00022448"/>
    </source>
</evidence>
<evidence type="ECO:0000259" key="9">
    <source>
        <dbReference type="Pfam" id="PF02714"/>
    </source>
</evidence>
<dbReference type="Proteomes" id="UP000756921">
    <property type="component" value="Unassembled WGS sequence"/>
</dbReference>
<feature type="transmembrane region" description="Helical" evidence="8">
    <location>
        <begin position="121"/>
        <end position="145"/>
    </location>
</feature>
<dbReference type="Pfam" id="PF02714">
    <property type="entry name" value="RSN1_7TM"/>
    <property type="match status" value="1"/>
</dbReference>
<feature type="transmembrane region" description="Helical" evidence="8">
    <location>
        <begin position="655"/>
        <end position="674"/>
    </location>
</feature>
<feature type="domain" description="CSC1/OSCA1-like 7TM region" evidence="9">
    <location>
        <begin position="393"/>
        <end position="668"/>
    </location>
</feature>
<dbReference type="InterPro" id="IPR027815">
    <property type="entry name" value="CSC1/OSCA1-like_cyt"/>
</dbReference>
<dbReference type="PANTHER" id="PTHR13018">
    <property type="entry name" value="PROBABLE MEMBRANE PROTEIN DUF221-RELATED"/>
    <property type="match status" value="1"/>
</dbReference>
<organism evidence="12 13">
    <name type="scientific">Paraphaeosphaeria minitans</name>
    <dbReference type="NCBI Taxonomy" id="565426"/>
    <lineage>
        <taxon>Eukaryota</taxon>
        <taxon>Fungi</taxon>
        <taxon>Dikarya</taxon>
        <taxon>Ascomycota</taxon>
        <taxon>Pezizomycotina</taxon>
        <taxon>Dothideomycetes</taxon>
        <taxon>Pleosporomycetidae</taxon>
        <taxon>Pleosporales</taxon>
        <taxon>Massarineae</taxon>
        <taxon>Didymosphaeriaceae</taxon>
        <taxon>Paraphaeosphaeria</taxon>
    </lineage>
</organism>
<feature type="transmembrane region" description="Helical" evidence="8">
    <location>
        <begin position="482"/>
        <end position="503"/>
    </location>
</feature>
<evidence type="ECO:0000313" key="12">
    <source>
        <dbReference type="EMBL" id="KAF9735173.1"/>
    </source>
</evidence>
<feature type="transmembrane region" description="Helical" evidence="8">
    <location>
        <begin position="36"/>
        <end position="57"/>
    </location>
</feature>